<evidence type="ECO:0000313" key="2">
    <source>
        <dbReference type="Proteomes" id="UP000249057"/>
    </source>
</evidence>
<feature type="non-terminal residue" evidence="1">
    <location>
        <position position="1"/>
    </location>
</feature>
<sequence>QATIALLQPLRNTDILESCRRARAICGSNSAPNSCRDAKHEFLNFDSPSKAWRQEMMKRPTYTRLVFDRTLPPRGIDKSPELYWNHRMPEKVSLAIRDSDVITLARTIALTTVMRAKVEIVSFDALFDPKEGVSVRSVKVLKSQLVAL</sequence>
<keyword evidence="2" id="KW-1185">Reference proteome</keyword>
<feature type="non-terminal residue" evidence="1">
    <location>
        <position position="148"/>
    </location>
</feature>
<proteinExistence type="predicted"/>
<reference evidence="1" key="1">
    <citation type="submission" date="2018-02" db="EMBL/GenBank/DDBJ databases">
        <title>The genomes of Aspergillus section Nigri reveals drivers in fungal speciation.</title>
        <authorList>
            <consortium name="DOE Joint Genome Institute"/>
            <person name="Vesth T.C."/>
            <person name="Nybo J."/>
            <person name="Theobald S."/>
            <person name="Brandl J."/>
            <person name="Frisvad J.C."/>
            <person name="Nielsen K.F."/>
            <person name="Lyhne E.K."/>
            <person name="Kogle M.E."/>
            <person name="Kuo A."/>
            <person name="Riley R."/>
            <person name="Clum A."/>
            <person name="Nolan M."/>
            <person name="Lipzen A."/>
            <person name="Salamov A."/>
            <person name="Henrissat B."/>
            <person name="Wiebenga A."/>
            <person name="De vries R.P."/>
            <person name="Grigoriev I.V."/>
            <person name="Mortensen U.H."/>
            <person name="Andersen M.R."/>
            <person name="Baker S.E."/>
        </authorList>
    </citation>
    <scope>NUCLEOTIDE SEQUENCE</scope>
    <source>
        <strain evidence="1">CBS 621.78</strain>
    </source>
</reference>
<protein>
    <submittedName>
        <fullName evidence="1">Uncharacterized protein</fullName>
    </submittedName>
</protein>
<name>A0ACD1GEC0_9EURO</name>
<gene>
    <name evidence="1" type="ORF">BO95DRAFT_326329</name>
</gene>
<dbReference type="Proteomes" id="UP000249057">
    <property type="component" value="Unassembled WGS sequence"/>
</dbReference>
<dbReference type="EMBL" id="KZ825329">
    <property type="protein sequence ID" value="RAH47577.1"/>
    <property type="molecule type" value="Genomic_DNA"/>
</dbReference>
<accession>A0ACD1GEC0</accession>
<evidence type="ECO:0000313" key="1">
    <source>
        <dbReference type="EMBL" id="RAH47577.1"/>
    </source>
</evidence>
<organism evidence="1 2">
    <name type="scientific">Aspergillus brunneoviolaceus CBS 621.78</name>
    <dbReference type="NCBI Taxonomy" id="1450534"/>
    <lineage>
        <taxon>Eukaryota</taxon>
        <taxon>Fungi</taxon>
        <taxon>Dikarya</taxon>
        <taxon>Ascomycota</taxon>
        <taxon>Pezizomycotina</taxon>
        <taxon>Eurotiomycetes</taxon>
        <taxon>Eurotiomycetidae</taxon>
        <taxon>Eurotiales</taxon>
        <taxon>Aspergillaceae</taxon>
        <taxon>Aspergillus</taxon>
        <taxon>Aspergillus subgen. Circumdati</taxon>
    </lineage>
</organism>